<dbReference type="Proteomes" id="UP001056384">
    <property type="component" value="Chromosome 5"/>
</dbReference>
<gene>
    <name evidence="5" type="ORF">Slin15195_G068060</name>
</gene>
<dbReference type="InterPro" id="IPR003903">
    <property type="entry name" value="UIM_dom"/>
</dbReference>
<feature type="region of interest" description="Disordered" evidence="4">
    <location>
        <begin position="51"/>
        <end position="103"/>
    </location>
</feature>
<feature type="compositionally biased region" description="Acidic residues" evidence="4">
    <location>
        <begin position="577"/>
        <end position="587"/>
    </location>
</feature>
<organism evidence="5 6">
    <name type="scientific">Septoria linicola</name>
    <dbReference type="NCBI Taxonomy" id="215465"/>
    <lineage>
        <taxon>Eukaryota</taxon>
        <taxon>Fungi</taxon>
        <taxon>Dikarya</taxon>
        <taxon>Ascomycota</taxon>
        <taxon>Pezizomycotina</taxon>
        <taxon>Dothideomycetes</taxon>
        <taxon>Dothideomycetidae</taxon>
        <taxon>Mycosphaerellales</taxon>
        <taxon>Mycosphaerellaceae</taxon>
        <taxon>Septoria</taxon>
    </lineage>
</organism>
<feature type="binding site" evidence="2">
    <location>
        <position position="242"/>
    </location>
    <ligand>
        <name>substrate</name>
    </ligand>
</feature>
<name>A0A9Q9AX02_9PEZI</name>
<dbReference type="PANTHER" id="PTHR12415">
    <property type="entry name" value="TYROSYL-DNA PHOSPHODIESTERASE 1"/>
    <property type="match status" value="1"/>
</dbReference>
<evidence type="ECO:0000256" key="2">
    <source>
        <dbReference type="PIRSR" id="PIRSR610347-2"/>
    </source>
</evidence>
<feature type="active site" description="Nucleophile" evidence="1">
    <location>
        <position position="240"/>
    </location>
</feature>
<evidence type="ECO:0000313" key="5">
    <source>
        <dbReference type="EMBL" id="USW53487.1"/>
    </source>
</evidence>
<dbReference type="SUPFAM" id="SSF56024">
    <property type="entry name" value="Phospholipase D/nuclease"/>
    <property type="match status" value="2"/>
</dbReference>
<sequence>MTDHSSDDEELKAAIAMSLSEQQEDHAAVEPTKAPSSLLGLDRKAMEAERLARMAKKRPRSISPPPIRDSRKAPKLYAKPDPAAGTTAEKLSASVRAEQQTRKSINAQAAIEHMRNSPAHVKDDLHPASISRPGSIQYPRGVIKRTWAFGHERDGNDIKLEEVLEPLSVRTAVLSAFQWDVQWVLSKLKTPLNGGSTKCIFVMQAKEPADRDKWREDAGDMRHFLRLCFPSMSGLINCMHSKLMLLFHPAKLRIAVPTANLLNFDWGETGQMENSVFMIDLPRLPDEQKAKADDLTLFGKELMFFIEKQGFDQDVRDGLLNFDFSATAGMAFVHTVGGVHHKDQAARTGLLGLSRAVRELGLATTSRLEIDFAASSIGSLNDKQLIDLHMAARGVDMLAYARDARSKAGNEFFKKKSKAPAVNSNVREQTRIYFPTKDTVRGSTAGAAGTICLQRQYYEKTGFPQECFRDYKSTRPGLLSHNKILCARGLSIDKPKDRDKSASGSNDSDKSAGSAQVSWLYIGSSNMSQSAWGQLPAEKLENKITCRNWECGVLLPVPTSVGAAQKAARPKQRDANGDSDTEDEDEPLPVPAAPALAGMNVFDGIVSLPFHVPGDAYNGREPWYFTEQN</sequence>
<dbReference type="GO" id="GO:0006281">
    <property type="term" value="P:DNA repair"/>
    <property type="evidence" value="ECO:0007669"/>
    <property type="project" value="InterPro"/>
</dbReference>
<dbReference type="GO" id="GO:0003690">
    <property type="term" value="F:double-stranded DNA binding"/>
    <property type="evidence" value="ECO:0007669"/>
    <property type="project" value="TreeGrafter"/>
</dbReference>
<dbReference type="OrthoDB" id="47785at2759"/>
<evidence type="ECO:0000256" key="3">
    <source>
        <dbReference type="PIRSR" id="PIRSR610347-3"/>
    </source>
</evidence>
<evidence type="ECO:0000256" key="1">
    <source>
        <dbReference type="PIRSR" id="PIRSR610347-1"/>
    </source>
</evidence>
<dbReference type="CDD" id="cd09122">
    <property type="entry name" value="PLDc_Tdp1_1"/>
    <property type="match status" value="1"/>
</dbReference>
<dbReference type="GO" id="GO:0003697">
    <property type="term" value="F:single-stranded DNA binding"/>
    <property type="evidence" value="ECO:0007669"/>
    <property type="project" value="TreeGrafter"/>
</dbReference>
<feature type="active site" description="Proton donor/acceptor" evidence="1">
    <location>
        <position position="481"/>
    </location>
</feature>
<reference evidence="5" key="1">
    <citation type="submission" date="2022-06" db="EMBL/GenBank/DDBJ databases">
        <title>Complete genome sequences of two strains of the flax pathogen Septoria linicola.</title>
        <authorList>
            <person name="Lapalu N."/>
            <person name="Simon A."/>
            <person name="Demenou B."/>
            <person name="Paumier D."/>
            <person name="Guillot M.-P."/>
            <person name="Gout L."/>
            <person name="Valade R."/>
        </authorList>
    </citation>
    <scope>NUCLEOTIDE SEQUENCE</scope>
    <source>
        <strain evidence="5">SE15195</strain>
    </source>
</reference>
<feature type="binding site" evidence="2">
    <location>
        <position position="483"/>
    </location>
    <ligand>
        <name>substrate</name>
    </ligand>
</feature>
<dbReference type="GO" id="GO:0017005">
    <property type="term" value="F:3'-tyrosyl-DNA phosphodiesterase activity"/>
    <property type="evidence" value="ECO:0007669"/>
    <property type="project" value="TreeGrafter"/>
</dbReference>
<dbReference type="InterPro" id="IPR010347">
    <property type="entry name" value="Tdp1"/>
</dbReference>
<dbReference type="Gene3D" id="3.30.870.10">
    <property type="entry name" value="Endonuclease Chain A"/>
    <property type="match status" value="2"/>
</dbReference>
<dbReference type="PANTHER" id="PTHR12415:SF4">
    <property type="entry name" value="TYROSYL-DNA PHOSPHODIESTERASE DOMAIN-CONTAINING PROTEIN"/>
    <property type="match status" value="1"/>
</dbReference>
<dbReference type="GO" id="GO:0005634">
    <property type="term" value="C:nucleus"/>
    <property type="evidence" value="ECO:0007669"/>
    <property type="project" value="InterPro"/>
</dbReference>
<protein>
    <submittedName>
        <fullName evidence="5">Ubiquitin interacting, tyrosyl-DNA phosphodiesterase I</fullName>
    </submittedName>
</protein>
<dbReference type="Pfam" id="PF06087">
    <property type="entry name" value="Tyr-DNA_phospho"/>
    <property type="match status" value="1"/>
</dbReference>
<evidence type="ECO:0000256" key="4">
    <source>
        <dbReference type="SAM" id="MobiDB-lite"/>
    </source>
</evidence>
<keyword evidence="6" id="KW-1185">Reference proteome</keyword>
<evidence type="ECO:0000313" key="6">
    <source>
        <dbReference type="Proteomes" id="UP001056384"/>
    </source>
</evidence>
<feature type="region of interest" description="Disordered" evidence="4">
    <location>
        <begin position="562"/>
        <end position="592"/>
    </location>
</feature>
<accession>A0A9Q9AX02</accession>
<dbReference type="EMBL" id="CP099422">
    <property type="protein sequence ID" value="USW53487.1"/>
    <property type="molecule type" value="Genomic_DNA"/>
</dbReference>
<dbReference type="AlphaFoldDB" id="A0A9Q9AX02"/>
<feature type="site" description="Interaction with DNA" evidence="3">
    <location>
        <position position="528"/>
    </location>
</feature>
<dbReference type="PROSITE" id="PS50330">
    <property type="entry name" value="UIM"/>
    <property type="match status" value="1"/>
</dbReference>
<proteinExistence type="predicted"/>